<evidence type="ECO:0000313" key="1">
    <source>
        <dbReference type="EMBL" id="CAJ2652313.1"/>
    </source>
</evidence>
<gene>
    <name evidence="1" type="ORF">MILVUS5_LOCUS19813</name>
</gene>
<dbReference type="EMBL" id="CASHSV030000206">
    <property type="protein sequence ID" value="CAJ2652313.1"/>
    <property type="molecule type" value="Genomic_DNA"/>
</dbReference>
<comment type="caution">
    <text evidence="1">The sequence shown here is derived from an EMBL/GenBank/DDBJ whole genome shotgun (WGS) entry which is preliminary data.</text>
</comment>
<sequence>MKMVSLNMRGWGGSAKRRRLSQFLKKGTFDICLIQETKRENFDDVSIHNLWGHQDVFWVAQKSDGLSGGLLTIWNSNLFKLLHTFYGFGFVGICVDWEGLKVHIVNVYSPCSISGKRKLWEDLLNLKRECGGEWCIGGDFNAVLHTSERRGRSADSRLAETNNFKQFVDDMEVVDVPVLGKKISWFSHDGLSMSRLDRFLMTDGFIGKSGITGQWIGDRDISDHCPVWTLCSQNNWGPKPFRVVNGWLEHPDFKNFVDSSWKSYNVKGKKAFVLKEKLKMLKESLKSWNKEVFGILDLNIEKTIKDINDFEGLMENNDGDLDYLKREGLNKDFWNQLNYKDNLLKQKSRTKWLKEGDSNSRFFHQSIKGRRRRNQLVALREGDHWVQGVDEIKKFVKHFFVNNFTEEWSNRPHLDGISFPTLSLNDNLFLMAPFSVDEVRDVVWNSDGNKCPGPDGFNFNFLKACWDTLKGDIMDFVHDFHSNAILPKAITASFLALIPKKDNPQTLYDYRPICLVGSLYKIISKVLATRLKKVLGNLISKCQSAFLPNRQILDGVLVVNELIDLAKRKKDKCLLLKVDFERAYDTVNWDYLGYMMKRMGFSQGWMKWMRACVFNSSMSVLVNGSPTEDFSVGKGLRQGDPLSPFLFLIAAEGLTRLMQKAVYIGSFHSYKVSDELQFHTLQFADDTIMIGEGNWDNLWTLKTVLRSFELVSGLKVNFFKSKLYGINLEDSFLEAASSFLLCEVDSIPFRFLGIPVGANPRRKITWNPIVESMRNRLNSWNSRNLSIGGRVTLINSVLSSLPLYFFSFFKAPVCVLKELVNIQRKFLWGGSSENKKICWVSWDTICLPKEKGGLGIKNLNLFNQALLSKWKWRGICEPNSSWSKLLAYRYGSLYSNFLDQVVSEGRGQSIWWRDLLKIGRQDNGEWFRSNISNVLGQGNAIRFWKDKWYGPDCLRDLYPALYIKTSMPNCLVADTGFEHNGKWFWNICWAETLSSTESEEAEELLYLLADISPKQDKMDSMRWIPDHNGNFSVNSAYQFLLNSVESTIVDENVVHALNQLWVNDVPSKVNVFGWKLLLERLPTRMALVRKGIIVNHREWCCAFCYREEEDINHLFFNCSFSLRVWKNIFKWMKVTYINFEEVWSHFNSFGALVKTNKNAKGRHLIWLATTWSLWRARNNTMFRGVVANVSVIVDQIIFITWFWFIGRIGNNSCYTFSDWCIDPLACLHSI</sequence>
<evidence type="ECO:0000313" key="2">
    <source>
        <dbReference type="Proteomes" id="UP001177021"/>
    </source>
</evidence>
<protein>
    <submittedName>
        <fullName evidence="1">Uncharacterized protein</fullName>
    </submittedName>
</protein>
<proteinExistence type="predicted"/>
<name>A0ACB0K7K9_TRIPR</name>
<keyword evidence="2" id="KW-1185">Reference proteome</keyword>
<reference evidence="1" key="1">
    <citation type="submission" date="2023-10" db="EMBL/GenBank/DDBJ databases">
        <authorList>
            <person name="Rodriguez Cubillos JULIANA M."/>
            <person name="De Vega J."/>
        </authorList>
    </citation>
    <scope>NUCLEOTIDE SEQUENCE</scope>
</reference>
<organism evidence="1 2">
    <name type="scientific">Trifolium pratense</name>
    <name type="common">Red clover</name>
    <dbReference type="NCBI Taxonomy" id="57577"/>
    <lineage>
        <taxon>Eukaryota</taxon>
        <taxon>Viridiplantae</taxon>
        <taxon>Streptophyta</taxon>
        <taxon>Embryophyta</taxon>
        <taxon>Tracheophyta</taxon>
        <taxon>Spermatophyta</taxon>
        <taxon>Magnoliopsida</taxon>
        <taxon>eudicotyledons</taxon>
        <taxon>Gunneridae</taxon>
        <taxon>Pentapetalae</taxon>
        <taxon>rosids</taxon>
        <taxon>fabids</taxon>
        <taxon>Fabales</taxon>
        <taxon>Fabaceae</taxon>
        <taxon>Papilionoideae</taxon>
        <taxon>50 kb inversion clade</taxon>
        <taxon>NPAAA clade</taxon>
        <taxon>Hologalegina</taxon>
        <taxon>IRL clade</taxon>
        <taxon>Trifolieae</taxon>
        <taxon>Trifolium</taxon>
    </lineage>
</organism>
<accession>A0ACB0K7K9</accession>
<dbReference type="Proteomes" id="UP001177021">
    <property type="component" value="Unassembled WGS sequence"/>
</dbReference>